<dbReference type="PANTHER" id="PTHR14647">
    <property type="entry name" value="GALACTOSE-3-O-SULFOTRANSFERASE"/>
    <property type="match status" value="1"/>
</dbReference>
<comment type="similarity">
    <text evidence="2">Belongs to the galactose-3-O-sulfotransferase family.</text>
</comment>
<dbReference type="Pfam" id="PF06990">
    <property type="entry name" value="Gal-3-0_sulfotr"/>
    <property type="match status" value="1"/>
</dbReference>
<evidence type="ECO:0000256" key="4">
    <source>
        <dbReference type="ARBA" id="ARBA00022692"/>
    </source>
</evidence>
<dbReference type="GO" id="GO:0008146">
    <property type="term" value="F:sulfotransferase activity"/>
    <property type="evidence" value="ECO:0000318"/>
    <property type="project" value="GO_Central"/>
</dbReference>
<dbReference type="PANTHER" id="PTHR14647:SF87">
    <property type="entry name" value="PUTATIVE-RELATED"/>
    <property type="match status" value="1"/>
</dbReference>
<evidence type="ECO:0000256" key="8">
    <source>
        <dbReference type="ARBA" id="ARBA00023136"/>
    </source>
</evidence>
<organism evidence="11 12">
    <name type="scientific">Strongylocentrotus purpuratus</name>
    <name type="common">Purple sea urchin</name>
    <dbReference type="NCBI Taxonomy" id="7668"/>
    <lineage>
        <taxon>Eukaryota</taxon>
        <taxon>Metazoa</taxon>
        <taxon>Echinodermata</taxon>
        <taxon>Eleutherozoa</taxon>
        <taxon>Echinozoa</taxon>
        <taxon>Echinoidea</taxon>
        <taxon>Euechinoidea</taxon>
        <taxon>Echinacea</taxon>
        <taxon>Camarodonta</taxon>
        <taxon>Echinidea</taxon>
        <taxon>Strongylocentrotidae</taxon>
        <taxon>Strongylocentrotus</taxon>
    </lineage>
</organism>
<keyword evidence="6 10" id="KW-1133">Transmembrane helix</keyword>
<protein>
    <submittedName>
        <fullName evidence="11">Uncharacterized protein</fullName>
    </submittedName>
</protein>
<dbReference type="AlphaFoldDB" id="A0A7M7PEP1"/>
<dbReference type="OrthoDB" id="514299at2759"/>
<feature type="transmembrane region" description="Helical" evidence="10">
    <location>
        <begin position="12"/>
        <end position="32"/>
    </location>
</feature>
<dbReference type="GeneID" id="115927998"/>
<evidence type="ECO:0000313" key="12">
    <source>
        <dbReference type="Proteomes" id="UP000007110"/>
    </source>
</evidence>
<evidence type="ECO:0000256" key="7">
    <source>
        <dbReference type="ARBA" id="ARBA00023034"/>
    </source>
</evidence>
<sequence>MVDSISKPRLYFITVCFVVMTTCVYLNSVTIGTKLYSHGRMMPNASSWHPHRPPDPNVNWTCSPKQRIVFCKTHKTGSTTTAALLERFGYHRNLSFAMGRNSHIISHTKLFHHSMAFKIPNRTRQDFDFLVNHIRFNRKEMDISVPNAKYISLIRNPITQLESEFGYFEMADKLKIKTKNPFMTFMSNPQKYYHMNSNMWWRRRNGQLYDLGLDHKYDENLTVIKDKIQQLSTEIDLMMMNEYYDESMILLKKMMCWDFEDVLYIKMGVRSDSHRYPLTEGAVEKIKVWNAGDVMLYDYFNRTFWQKVRAYGSTFSRDLAHLRTMLRNASDQCIHSDKKNLKDKRVEQFVLKPNASKYCTDLKRGDVQYTKLIRNEMIERGRLEFENKNRSLG</sequence>
<evidence type="ECO:0000256" key="6">
    <source>
        <dbReference type="ARBA" id="ARBA00022989"/>
    </source>
</evidence>
<keyword evidence="12" id="KW-1185">Reference proteome</keyword>
<dbReference type="InterPro" id="IPR027417">
    <property type="entry name" value="P-loop_NTPase"/>
</dbReference>
<reference evidence="11" key="2">
    <citation type="submission" date="2021-01" db="UniProtKB">
        <authorList>
            <consortium name="EnsemblMetazoa"/>
        </authorList>
    </citation>
    <scope>IDENTIFICATION</scope>
</reference>
<dbReference type="SUPFAM" id="SSF52540">
    <property type="entry name" value="P-loop containing nucleoside triphosphate hydrolases"/>
    <property type="match status" value="1"/>
</dbReference>
<proteinExistence type="inferred from homology"/>
<dbReference type="InParanoid" id="A0A7M7PEP1"/>
<dbReference type="Gene3D" id="3.40.50.300">
    <property type="entry name" value="P-loop containing nucleotide triphosphate hydrolases"/>
    <property type="match status" value="1"/>
</dbReference>
<dbReference type="InterPro" id="IPR009729">
    <property type="entry name" value="Gal-3-0_sulfotransfrase"/>
</dbReference>
<dbReference type="GO" id="GO:0000139">
    <property type="term" value="C:Golgi membrane"/>
    <property type="evidence" value="ECO:0007669"/>
    <property type="project" value="UniProtKB-SubCell"/>
</dbReference>
<keyword evidence="5" id="KW-0735">Signal-anchor</keyword>
<name>A0A7M7PEP1_STRPU</name>
<keyword evidence="9" id="KW-0325">Glycoprotein</keyword>
<dbReference type="OMA" id="FERTRNF"/>
<dbReference type="Proteomes" id="UP000007110">
    <property type="component" value="Unassembled WGS sequence"/>
</dbReference>
<accession>A0A7M7PEP1</accession>
<evidence type="ECO:0000256" key="1">
    <source>
        <dbReference type="ARBA" id="ARBA00004323"/>
    </source>
</evidence>
<dbReference type="GO" id="GO:0001733">
    <property type="term" value="F:galactosylceramide sulfotransferase activity"/>
    <property type="evidence" value="ECO:0007669"/>
    <property type="project" value="InterPro"/>
</dbReference>
<reference evidence="12" key="1">
    <citation type="submission" date="2015-02" db="EMBL/GenBank/DDBJ databases">
        <title>Genome sequencing for Strongylocentrotus purpuratus.</title>
        <authorList>
            <person name="Murali S."/>
            <person name="Liu Y."/>
            <person name="Vee V."/>
            <person name="English A."/>
            <person name="Wang M."/>
            <person name="Skinner E."/>
            <person name="Han Y."/>
            <person name="Muzny D.M."/>
            <person name="Worley K.C."/>
            <person name="Gibbs R.A."/>
        </authorList>
    </citation>
    <scope>NUCLEOTIDE SEQUENCE</scope>
</reference>
<keyword evidence="4 10" id="KW-0812">Transmembrane</keyword>
<keyword evidence="7" id="KW-0333">Golgi apparatus</keyword>
<evidence type="ECO:0000313" key="11">
    <source>
        <dbReference type="EnsemblMetazoa" id="XP_030850328"/>
    </source>
</evidence>
<evidence type="ECO:0000256" key="9">
    <source>
        <dbReference type="ARBA" id="ARBA00023180"/>
    </source>
</evidence>
<evidence type="ECO:0000256" key="10">
    <source>
        <dbReference type="SAM" id="Phobius"/>
    </source>
</evidence>
<evidence type="ECO:0000256" key="2">
    <source>
        <dbReference type="ARBA" id="ARBA00008124"/>
    </source>
</evidence>
<evidence type="ECO:0000256" key="3">
    <source>
        <dbReference type="ARBA" id="ARBA00022679"/>
    </source>
</evidence>
<keyword evidence="3" id="KW-0808">Transferase</keyword>
<keyword evidence="8 10" id="KW-0472">Membrane</keyword>
<dbReference type="EnsemblMetazoa" id="XM_030994468">
    <property type="protein sequence ID" value="XP_030850328"/>
    <property type="gene ID" value="LOC115927998"/>
</dbReference>
<dbReference type="KEGG" id="spu:115927998"/>
<comment type="subcellular location">
    <subcellularLocation>
        <location evidence="1">Golgi apparatus membrane</location>
        <topology evidence="1">Single-pass type II membrane protein</topology>
    </subcellularLocation>
</comment>
<dbReference type="GO" id="GO:0009247">
    <property type="term" value="P:glycolipid biosynthetic process"/>
    <property type="evidence" value="ECO:0007669"/>
    <property type="project" value="InterPro"/>
</dbReference>
<dbReference type="RefSeq" id="XP_030850328.1">
    <property type="nucleotide sequence ID" value="XM_030994468.1"/>
</dbReference>
<evidence type="ECO:0000256" key="5">
    <source>
        <dbReference type="ARBA" id="ARBA00022968"/>
    </source>
</evidence>